<reference evidence="3 4" key="1">
    <citation type="submission" date="2011-02" db="EMBL/GenBank/DDBJ databases">
        <authorList>
            <person name="Nelson K.E."/>
            <person name="Sutton G."/>
            <person name="Torralba M."/>
            <person name="Durkin S."/>
            <person name="Harkins D."/>
            <person name="Montgomery R."/>
            <person name="Ziemer C."/>
            <person name="Klaassens E."/>
            <person name="Ocuiv P."/>
            <person name="Morrison M."/>
        </authorList>
    </citation>
    <scope>NUCLEOTIDE SEQUENCE [LARGE SCALE GENOMIC DNA]</scope>
    <source>
        <strain evidence="3 4">8</strain>
    </source>
</reference>
<dbReference type="CDD" id="cd14256">
    <property type="entry name" value="Dockerin_I"/>
    <property type="match status" value="1"/>
</dbReference>
<dbReference type="InterPro" id="IPR016134">
    <property type="entry name" value="Dockerin_dom"/>
</dbReference>
<evidence type="ECO:0000256" key="1">
    <source>
        <dbReference type="SAM" id="SignalP"/>
    </source>
</evidence>
<keyword evidence="1" id="KW-0732">Signal</keyword>
<feature type="domain" description="Dockerin" evidence="2">
    <location>
        <begin position="23"/>
        <end position="89"/>
    </location>
</feature>
<dbReference type="PROSITE" id="PS00018">
    <property type="entry name" value="EF_HAND_1"/>
    <property type="match status" value="2"/>
</dbReference>
<accession>E9SGU2</accession>
<protein>
    <submittedName>
        <fullName evidence="3">Putative phage head-tail adaptor</fullName>
    </submittedName>
</protein>
<dbReference type="InterPro" id="IPR018247">
    <property type="entry name" value="EF_Hand_1_Ca_BS"/>
</dbReference>
<dbReference type="AlphaFoldDB" id="E9SGU2"/>
<evidence type="ECO:0000259" key="2">
    <source>
        <dbReference type="PROSITE" id="PS51766"/>
    </source>
</evidence>
<dbReference type="SUPFAM" id="SSF52266">
    <property type="entry name" value="SGNH hydrolase"/>
    <property type="match status" value="1"/>
</dbReference>
<dbReference type="RefSeq" id="WP_002853012.1">
    <property type="nucleotide sequence ID" value="NZ_ADKM02000130.1"/>
</dbReference>
<dbReference type="PROSITE" id="PS51766">
    <property type="entry name" value="DOCKERIN"/>
    <property type="match status" value="1"/>
</dbReference>
<gene>
    <name evidence="3" type="ORF">CUS_7468</name>
</gene>
<name>E9SGU2_RUMAL</name>
<evidence type="ECO:0000313" key="3">
    <source>
        <dbReference type="EMBL" id="EGC01443.1"/>
    </source>
</evidence>
<sequence>MKKIPFITALVCASMMSAGVFAEKISGGDLNGDGRINVTDLSKLAAHIKGVKPLGDLSQADINGDGKINVTDISALASYVKGGKSEDTQPPHFVDFSTYLAWAQGTGYNGGSLVAGGADGINGDTYRTLPSQAGYDSGRIVIGDSRSCQIGIYEQHRNKSDTAVFALWGGHYSNYAGQILTSDLRADIRACIEKQIEHCGSSTVYLFSSVNDYDYSNGNNSGNISATIAAAESIRAMTVIKDGVQYSPRVVIVGNAGCDPNNLLFGYIDPNYFNRYMADYNSALQYAAAQSGFDCYVSLEEMAGGSIGFIDDGLHYDERTLQNICSNI</sequence>
<dbReference type="Proteomes" id="UP000004259">
    <property type="component" value="Unassembled WGS sequence"/>
</dbReference>
<dbReference type="SUPFAM" id="SSF63446">
    <property type="entry name" value="Type I dockerin domain"/>
    <property type="match status" value="1"/>
</dbReference>
<dbReference type="Pfam" id="PF00404">
    <property type="entry name" value="Dockerin_1"/>
    <property type="match status" value="1"/>
</dbReference>
<dbReference type="STRING" id="246199.CUS_7468"/>
<dbReference type="InterPro" id="IPR036439">
    <property type="entry name" value="Dockerin_dom_sf"/>
</dbReference>
<dbReference type="GO" id="GO:0000272">
    <property type="term" value="P:polysaccharide catabolic process"/>
    <property type="evidence" value="ECO:0007669"/>
    <property type="project" value="InterPro"/>
</dbReference>
<evidence type="ECO:0000313" key="4">
    <source>
        <dbReference type="Proteomes" id="UP000004259"/>
    </source>
</evidence>
<dbReference type="GO" id="GO:0004553">
    <property type="term" value="F:hydrolase activity, hydrolyzing O-glycosyl compounds"/>
    <property type="evidence" value="ECO:0007669"/>
    <property type="project" value="InterPro"/>
</dbReference>
<proteinExistence type="predicted"/>
<keyword evidence="4" id="KW-1185">Reference proteome</keyword>
<dbReference type="EMBL" id="ADKM02000130">
    <property type="protein sequence ID" value="EGC01443.1"/>
    <property type="molecule type" value="Genomic_DNA"/>
</dbReference>
<dbReference type="eggNOG" id="COG1404">
    <property type="taxonomic scope" value="Bacteria"/>
</dbReference>
<organism evidence="3 4">
    <name type="scientific">Ruminococcus albus 8</name>
    <dbReference type="NCBI Taxonomy" id="246199"/>
    <lineage>
        <taxon>Bacteria</taxon>
        <taxon>Bacillati</taxon>
        <taxon>Bacillota</taxon>
        <taxon>Clostridia</taxon>
        <taxon>Eubacteriales</taxon>
        <taxon>Oscillospiraceae</taxon>
        <taxon>Ruminococcus</taxon>
    </lineage>
</organism>
<dbReference type="InterPro" id="IPR002105">
    <property type="entry name" value="Dockerin_1_rpt"/>
</dbReference>
<feature type="chain" id="PRO_5003243669" evidence="1">
    <location>
        <begin position="23"/>
        <end position="328"/>
    </location>
</feature>
<comment type="caution">
    <text evidence="3">The sequence shown here is derived from an EMBL/GenBank/DDBJ whole genome shotgun (WGS) entry which is preliminary data.</text>
</comment>
<dbReference type="Gene3D" id="1.10.1330.10">
    <property type="entry name" value="Dockerin domain"/>
    <property type="match status" value="1"/>
</dbReference>
<feature type="signal peptide" evidence="1">
    <location>
        <begin position="1"/>
        <end position="22"/>
    </location>
</feature>
<dbReference type="OrthoDB" id="1822797at2"/>